<organism evidence="1 2">
    <name type="scientific">Ideonella azotifigens</name>
    <dbReference type="NCBI Taxonomy" id="513160"/>
    <lineage>
        <taxon>Bacteria</taxon>
        <taxon>Pseudomonadati</taxon>
        <taxon>Pseudomonadota</taxon>
        <taxon>Betaproteobacteria</taxon>
        <taxon>Burkholderiales</taxon>
        <taxon>Sphaerotilaceae</taxon>
        <taxon>Ideonella</taxon>
    </lineage>
</organism>
<keyword evidence="2" id="KW-1185">Reference proteome</keyword>
<evidence type="ECO:0000313" key="2">
    <source>
        <dbReference type="Proteomes" id="UP001500279"/>
    </source>
</evidence>
<dbReference type="Proteomes" id="UP001500279">
    <property type="component" value="Unassembled WGS sequence"/>
</dbReference>
<evidence type="ECO:0008006" key="3">
    <source>
        <dbReference type="Google" id="ProtNLM"/>
    </source>
</evidence>
<evidence type="ECO:0000313" key="1">
    <source>
        <dbReference type="EMBL" id="GAA0757340.1"/>
    </source>
</evidence>
<dbReference type="EMBL" id="BAAAEW010000023">
    <property type="protein sequence ID" value="GAA0757340.1"/>
    <property type="molecule type" value="Genomic_DNA"/>
</dbReference>
<name>A0ABN1K7I0_9BURK</name>
<accession>A0ABN1K7I0</accession>
<comment type="caution">
    <text evidence="1">The sequence shown here is derived from an EMBL/GenBank/DDBJ whole genome shotgun (WGS) entry which is preliminary data.</text>
</comment>
<reference evidence="1 2" key="1">
    <citation type="journal article" date="2019" name="Int. J. Syst. Evol. Microbiol.">
        <title>The Global Catalogue of Microorganisms (GCM) 10K type strain sequencing project: providing services to taxonomists for standard genome sequencing and annotation.</title>
        <authorList>
            <consortium name="The Broad Institute Genomics Platform"/>
            <consortium name="The Broad Institute Genome Sequencing Center for Infectious Disease"/>
            <person name="Wu L."/>
            <person name="Ma J."/>
        </authorList>
    </citation>
    <scope>NUCLEOTIDE SEQUENCE [LARGE SCALE GENOMIC DNA]</scope>
    <source>
        <strain evidence="1 2">JCM 15503</strain>
    </source>
</reference>
<sequence>MTLERSLFSVRRLAAGAFACVAVLWLSGCSSTYLTPGPKADLQEETPADLQAGFAAKPTLKFPASIVAMHVQGPAYNNFALGRRGGAVDGGGRYTVVTTRDDAEQAELERLGKLPQVAGLASVNRMLLPERISSERDLRLAASRLQADVVWLYTFDTRFFDNDQAKPLTVVSLGLAPTHKISVSTVASALLVDTRTGYVYGAYEATAQAQTLASSWGSQDSADEQRQLTERDAFSKLTAEFSRSWPGLVARHSAGS</sequence>
<proteinExistence type="predicted"/>
<dbReference type="PROSITE" id="PS51257">
    <property type="entry name" value="PROKAR_LIPOPROTEIN"/>
    <property type="match status" value="1"/>
</dbReference>
<protein>
    <recommendedName>
        <fullName evidence="3">Lipoprotein</fullName>
    </recommendedName>
</protein>
<gene>
    <name evidence="1" type="ORF">GCM10009107_36880</name>
</gene>
<dbReference type="RefSeq" id="WP_141289038.1">
    <property type="nucleotide sequence ID" value="NZ_BAAAEW010000023.1"/>
</dbReference>